<protein>
    <submittedName>
        <fullName evidence="9">Putative integral membrane protein</fullName>
    </submittedName>
</protein>
<dbReference type="EMBL" id="KB705642">
    <property type="protein sequence ID" value="EMR71462.1"/>
    <property type="molecule type" value="Genomic_DNA"/>
</dbReference>
<keyword evidence="3 7" id="KW-1133">Transmembrane helix</keyword>
<dbReference type="InterPro" id="IPR049326">
    <property type="entry name" value="Rhodopsin_dom_fungi"/>
</dbReference>
<feature type="compositionally biased region" description="Polar residues" evidence="6">
    <location>
        <begin position="295"/>
        <end position="306"/>
    </location>
</feature>
<keyword evidence="4 7" id="KW-0472">Membrane</keyword>
<evidence type="ECO:0000256" key="2">
    <source>
        <dbReference type="ARBA" id="ARBA00022692"/>
    </source>
</evidence>
<dbReference type="OrthoDB" id="5329176at2759"/>
<evidence type="ECO:0000256" key="5">
    <source>
        <dbReference type="ARBA" id="ARBA00038359"/>
    </source>
</evidence>
<organism evidence="9 10">
    <name type="scientific">Eutypa lata (strain UCR-EL1)</name>
    <name type="common">Grapevine dieback disease fungus</name>
    <name type="synonym">Eutypa armeniacae</name>
    <dbReference type="NCBI Taxonomy" id="1287681"/>
    <lineage>
        <taxon>Eukaryota</taxon>
        <taxon>Fungi</taxon>
        <taxon>Dikarya</taxon>
        <taxon>Ascomycota</taxon>
        <taxon>Pezizomycotina</taxon>
        <taxon>Sordariomycetes</taxon>
        <taxon>Xylariomycetidae</taxon>
        <taxon>Xylariales</taxon>
        <taxon>Diatrypaceae</taxon>
        <taxon>Eutypa</taxon>
    </lineage>
</organism>
<dbReference type="PANTHER" id="PTHR33048:SF47">
    <property type="entry name" value="INTEGRAL MEMBRANE PROTEIN-RELATED"/>
    <property type="match status" value="1"/>
</dbReference>
<feature type="region of interest" description="Disordered" evidence="6">
    <location>
        <begin position="280"/>
        <end position="308"/>
    </location>
</feature>
<feature type="transmembrane region" description="Helical" evidence="7">
    <location>
        <begin position="52"/>
        <end position="70"/>
    </location>
</feature>
<evidence type="ECO:0000313" key="10">
    <source>
        <dbReference type="Proteomes" id="UP000012174"/>
    </source>
</evidence>
<dbReference type="eggNOG" id="ENOG502SJK4">
    <property type="taxonomic scope" value="Eukaryota"/>
</dbReference>
<keyword evidence="10" id="KW-1185">Reference proteome</keyword>
<dbReference type="InterPro" id="IPR052337">
    <property type="entry name" value="SAT4-like"/>
</dbReference>
<comment type="similarity">
    <text evidence="5">Belongs to the SAT4 family.</text>
</comment>
<comment type="subcellular location">
    <subcellularLocation>
        <location evidence="1">Membrane</location>
        <topology evidence="1">Multi-pass membrane protein</topology>
    </subcellularLocation>
</comment>
<evidence type="ECO:0000313" key="9">
    <source>
        <dbReference type="EMBL" id="EMR71462.1"/>
    </source>
</evidence>
<dbReference type="AlphaFoldDB" id="M7T4B9"/>
<proteinExistence type="inferred from homology"/>
<dbReference type="KEGG" id="ela:UCREL1_1479"/>
<accession>M7T4B9</accession>
<gene>
    <name evidence="9" type="ORF">UCREL1_1479</name>
</gene>
<dbReference type="GO" id="GO:0016020">
    <property type="term" value="C:membrane"/>
    <property type="evidence" value="ECO:0007669"/>
    <property type="project" value="UniProtKB-SubCell"/>
</dbReference>
<evidence type="ECO:0000256" key="4">
    <source>
        <dbReference type="ARBA" id="ARBA00023136"/>
    </source>
</evidence>
<evidence type="ECO:0000259" key="8">
    <source>
        <dbReference type="Pfam" id="PF20684"/>
    </source>
</evidence>
<dbReference type="PANTHER" id="PTHR33048">
    <property type="entry name" value="PTH11-LIKE INTEGRAL MEMBRANE PROTEIN (AFU_ORTHOLOGUE AFUA_5G11245)"/>
    <property type="match status" value="1"/>
</dbReference>
<evidence type="ECO:0000256" key="3">
    <source>
        <dbReference type="ARBA" id="ARBA00022989"/>
    </source>
</evidence>
<feature type="transmembrane region" description="Helical" evidence="7">
    <location>
        <begin position="90"/>
        <end position="114"/>
    </location>
</feature>
<reference evidence="10" key="1">
    <citation type="journal article" date="2013" name="Genome Announc.">
        <title>Draft genome sequence of the grapevine dieback fungus Eutypa lata UCR-EL1.</title>
        <authorList>
            <person name="Blanco-Ulate B."/>
            <person name="Rolshausen P.E."/>
            <person name="Cantu D."/>
        </authorList>
    </citation>
    <scope>NUCLEOTIDE SEQUENCE [LARGE SCALE GENOMIC DNA]</scope>
    <source>
        <strain evidence="10">UCR-EL1</strain>
    </source>
</reference>
<feature type="transmembrane region" description="Helical" evidence="7">
    <location>
        <begin position="172"/>
        <end position="194"/>
    </location>
</feature>
<feature type="transmembrane region" description="Helical" evidence="7">
    <location>
        <begin position="206"/>
        <end position="226"/>
    </location>
</feature>
<sequence>MAPPKGNLIDALPRNGPGMTDLATETILLAIAYLSLGLRLWSRRLQRAEWQLNDWLIIVAAPLLTSRYALEVAMILKCGLGLHVAEVEALLYVIDLHWVTLVTLIKLSILHFYLKMFYNPIFKRAVLVVMGLCVAFWFGAFFGTALFCIPPRALWEPLDNVPEAHCGNNQAMYAACASSDLGIDVIVISLPMPILWGLQLPAVKKVALTFVFGLGFFIIGVTSARIKFMLELDASDSTYSISTITLLSALVPLLGFINANLPVLPPVLKKIFRSSLGWSSGGGPSSGSGGYNKKSAGNNTIGSARSHQFERLGEESAPEIPLVSFNKHHSRALRGDDKVES</sequence>
<feature type="transmembrane region" description="Helical" evidence="7">
    <location>
        <begin position="238"/>
        <end position="261"/>
    </location>
</feature>
<dbReference type="Proteomes" id="UP000012174">
    <property type="component" value="Unassembled WGS sequence"/>
</dbReference>
<evidence type="ECO:0000256" key="7">
    <source>
        <dbReference type="SAM" id="Phobius"/>
    </source>
</evidence>
<dbReference type="Pfam" id="PF20684">
    <property type="entry name" value="Fung_rhodopsin"/>
    <property type="match status" value="1"/>
</dbReference>
<dbReference type="OMA" id="HWEIHSS"/>
<feature type="transmembrane region" description="Helical" evidence="7">
    <location>
        <begin position="126"/>
        <end position="152"/>
    </location>
</feature>
<name>M7T4B9_EUTLA</name>
<feature type="compositionally biased region" description="Gly residues" evidence="6">
    <location>
        <begin position="280"/>
        <end position="290"/>
    </location>
</feature>
<feature type="domain" description="Rhodopsin" evidence="8">
    <location>
        <begin position="38"/>
        <end position="270"/>
    </location>
</feature>
<evidence type="ECO:0000256" key="6">
    <source>
        <dbReference type="SAM" id="MobiDB-lite"/>
    </source>
</evidence>
<keyword evidence="2 7" id="KW-0812">Transmembrane</keyword>
<feature type="transmembrane region" description="Helical" evidence="7">
    <location>
        <begin position="22"/>
        <end position="40"/>
    </location>
</feature>
<evidence type="ECO:0000256" key="1">
    <source>
        <dbReference type="ARBA" id="ARBA00004141"/>
    </source>
</evidence>
<dbReference type="HOGENOM" id="CLU_028200_0_1_1"/>